<evidence type="ECO:0000256" key="1">
    <source>
        <dbReference type="ARBA" id="ARBA00004651"/>
    </source>
</evidence>
<dbReference type="Pfam" id="PF00005">
    <property type="entry name" value="ABC_tran"/>
    <property type="match status" value="1"/>
</dbReference>
<evidence type="ECO:0000259" key="10">
    <source>
        <dbReference type="PROSITE" id="PS50929"/>
    </source>
</evidence>
<dbReference type="FunFam" id="3.40.50.300:FF:000287">
    <property type="entry name" value="Multidrug ABC transporter ATP-binding protein"/>
    <property type="match status" value="1"/>
</dbReference>
<comment type="subcellular location">
    <subcellularLocation>
        <location evidence="1">Cell membrane</location>
        <topology evidence="1">Multi-pass membrane protein</topology>
    </subcellularLocation>
</comment>
<dbReference type="OrthoDB" id="9762517at2"/>
<dbReference type="Pfam" id="PF00664">
    <property type="entry name" value="ABC_membrane"/>
    <property type="match status" value="1"/>
</dbReference>
<dbReference type="PROSITE" id="PS50893">
    <property type="entry name" value="ABC_TRANSPORTER_2"/>
    <property type="match status" value="1"/>
</dbReference>
<dbReference type="EMBL" id="CP027228">
    <property type="protein sequence ID" value="AVM47696.1"/>
    <property type="molecule type" value="Genomic_DNA"/>
</dbReference>
<dbReference type="PROSITE" id="PS50929">
    <property type="entry name" value="ABC_TM1F"/>
    <property type="match status" value="1"/>
</dbReference>
<dbReference type="Gene3D" id="1.20.1560.10">
    <property type="entry name" value="ABC transporter type 1, transmembrane domain"/>
    <property type="match status" value="1"/>
</dbReference>
<feature type="transmembrane region" description="Helical" evidence="8">
    <location>
        <begin position="136"/>
        <end position="153"/>
    </location>
</feature>
<sequence length="569" mass="64134">MLREMLKLLTKIGKRDLIISSVFFALYGLSSIAMIVIVFSILFQIFDGTSLASLYKYFIAIGILVVFKGICNMVADMKKHSAGFDIVQQIRERMIIKLKKFSLGFYTNERLGEINTILHKDVDNMSLVVGHMWSRMFGDFLIGAVVFVGLASIDFKLSIIMAVSVPIALIFLYLTIKQSEKIENQNNSALLDMVSLFVEYVRGIPVLKSFSNNKSLDNELMNKTKKFGETSKVASRFKAKQLSIFGFLLDIGYLVLLIIGAILVTKGSLDVLHFIIFAVISKEFYKPFASMEQHYMYYVSAIDSYDRLSRILYADVIPDKVNGTVPKDNDIAFENIDFSYEKDEFKMEKLSFSIAEKRVTALVGESGSGKTTITNLLLRFYDVHKGKITLGGTDIRDIPYDELLDRISIVMQNVQLFDNTIEENIRVGKKGATKEEIIKAAKKARIHDFIMSLPKGYETDIGENGGILSGGQRQRISIARAFLKDAPILILDEMTSNVDPVNESLIQDAITELAKNRTVLVVAHHLKTIQKADQILVFQKGNLLEKGKHGELLEKDGYYTKLWKAQYGV</sequence>
<keyword evidence="12" id="KW-1185">Reference proteome</keyword>
<dbReference type="GO" id="GO:0015421">
    <property type="term" value="F:ABC-type oligopeptide transporter activity"/>
    <property type="evidence" value="ECO:0007669"/>
    <property type="project" value="TreeGrafter"/>
</dbReference>
<dbReference type="Proteomes" id="UP000237883">
    <property type="component" value="Chromosome"/>
</dbReference>
<dbReference type="InterPro" id="IPR039421">
    <property type="entry name" value="Type_1_exporter"/>
</dbReference>
<dbReference type="GeneID" id="78391030"/>
<feature type="transmembrane region" description="Helical" evidence="8">
    <location>
        <begin position="57"/>
        <end position="75"/>
    </location>
</feature>
<dbReference type="InterPro" id="IPR003593">
    <property type="entry name" value="AAA+_ATPase"/>
</dbReference>
<keyword evidence="3 8" id="KW-0812">Transmembrane</keyword>
<keyword evidence="4" id="KW-0547">Nucleotide-binding</keyword>
<gene>
    <name evidence="11" type="ORF">C5Q96_02025</name>
</gene>
<evidence type="ECO:0000313" key="12">
    <source>
        <dbReference type="Proteomes" id="UP000237883"/>
    </source>
</evidence>
<evidence type="ECO:0000256" key="2">
    <source>
        <dbReference type="ARBA" id="ARBA00022448"/>
    </source>
</evidence>
<dbReference type="CDD" id="cd07346">
    <property type="entry name" value="ABC_6TM_exporters"/>
    <property type="match status" value="1"/>
</dbReference>
<dbReference type="PANTHER" id="PTHR43394:SF1">
    <property type="entry name" value="ATP-BINDING CASSETTE SUB-FAMILY B MEMBER 10, MITOCHONDRIAL"/>
    <property type="match status" value="1"/>
</dbReference>
<name>A0A2S0L325_9FIRM</name>
<dbReference type="GO" id="GO:0005886">
    <property type="term" value="C:plasma membrane"/>
    <property type="evidence" value="ECO:0007669"/>
    <property type="project" value="UniProtKB-SubCell"/>
</dbReference>
<dbReference type="InterPro" id="IPR011527">
    <property type="entry name" value="ABC1_TM_dom"/>
</dbReference>
<organism evidence="11 12">
    <name type="scientific">Mogibacterium diversum</name>
    <dbReference type="NCBI Taxonomy" id="114527"/>
    <lineage>
        <taxon>Bacteria</taxon>
        <taxon>Bacillati</taxon>
        <taxon>Bacillota</taxon>
        <taxon>Clostridia</taxon>
        <taxon>Peptostreptococcales</taxon>
        <taxon>Anaerovoracaceae</taxon>
        <taxon>Mogibacterium</taxon>
    </lineage>
</organism>
<reference evidence="12" key="1">
    <citation type="submission" date="2018-02" db="EMBL/GenBank/DDBJ databases">
        <authorList>
            <person name="Holder M.E."/>
            <person name="Ajami N.J."/>
            <person name="Petrosino J.F."/>
        </authorList>
    </citation>
    <scope>NUCLEOTIDE SEQUENCE [LARGE SCALE GENOMIC DNA]</scope>
    <source>
        <strain evidence="12">CCUG 47132</strain>
    </source>
</reference>
<dbReference type="Gene3D" id="3.40.50.300">
    <property type="entry name" value="P-loop containing nucleotide triphosphate hydrolases"/>
    <property type="match status" value="1"/>
</dbReference>
<evidence type="ECO:0000256" key="3">
    <source>
        <dbReference type="ARBA" id="ARBA00022692"/>
    </source>
</evidence>
<dbReference type="InterPro" id="IPR036640">
    <property type="entry name" value="ABC1_TM_sf"/>
</dbReference>
<dbReference type="InterPro" id="IPR027417">
    <property type="entry name" value="P-loop_NTPase"/>
</dbReference>
<feature type="transmembrane region" description="Helical" evidence="8">
    <location>
        <begin position="21"/>
        <end position="45"/>
    </location>
</feature>
<feature type="transmembrane region" description="Helical" evidence="8">
    <location>
        <begin position="159"/>
        <end position="176"/>
    </location>
</feature>
<evidence type="ECO:0000256" key="8">
    <source>
        <dbReference type="SAM" id="Phobius"/>
    </source>
</evidence>
<evidence type="ECO:0000256" key="7">
    <source>
        <dbReference type="ARBA" id="ARBA00023136"/>
    </source>
</evidence>
<dbReference type="PROSITE" id="PS00211">
    <property type="entry name" value="ABC_TRANSPORTER_1"/>
    <property type="match status" value="1"/>
</dbReference>
<evidence type="ECO:0000256" key="6">
    <source>
        <dbReference type="ARBA" id="ARBA00022989"/>
    </source>
</evidence>
<keyword evidence="5" id="KW-0067">ATP-binding</keyword>
<evidence type="ECO:0000256" key="5">
    <source>
        <dbReference type="ARBA" id="ARBA00022840"/>
    </source>
</evidence>
<dbReference type="KEGG" id="mdv:C5Q96_02025"/>
<dbReference type="GO" id="GO:0005524">
    <property type="term" value="F:ATP binding"/>
    <property type="evidence" value="ECO:0007669"/>
    <property type="project" value="UniProtKB-KW"/>
</dbReference>
<dbReference type="SUPFAM" id="SSF90123">
    <property type="entry name" value="ABC transporter transmembrane region"/>
    <property type="match status" value="1"/>
</dbReference>
<dbReference type="GO" id="GO:0016887">
    <property type="term" value="F:ATP hydrolysis activity"/>
    <property type="evidence" value="ECO:0007669"/>
    <property type="project" value="InterPro"/>
</dbReference>
<keyword evidence="2" id="KW-0813">Transport</keyword>
<keyword evidence="7 8" id="KW-0472">Membrane</keyword>
<evidence type="ECO:0000259" key="9">
    <source>
        <dbReference type="PROSITE" id="PS50893"/>
    </source>
</evidence>
<protein>
    <submittedName>
        <fullName evidence="11">ABC transporter</fullName>
    </submittedName>
</protein>
<evidence type="ECO:0000313" key="11">
    <source>
        <dbReference type="EMBL" id="AVM47696.1"/>
    </source>
</evidence>
<dbReference type="InterPro" id="IPR003439">
    <property type="entry name" value="ABC_transporter-like_ATP-bd"/>
</dbReference>
<proteinExistence type="predicted"/>
<keyword evidence="6 8" id="KW-1133">Transmembrane helix</keyword>
<dbReference type="AlphaFoldDB" id="A0A2S0L325"/>
<evidence type="ECO:0000256" key="4">
    <source>
        <dbReference type="ARBA" id="ARBA00022741"/>
    </source>
</evidence>
<feature type="domain" description="ABC transmembrane type-1" evidence="10">
    <location>
        <begin position="18"/>
        <end position="300"/>
    </location>
</feature>
<feature type="domain" description="ABC transporter" evidence="9">
    <location>
        <begin position="331"/>
        <end position="565"/>
    </location>
</feature>
<dbReference type="RefSeq" id="WP_106056720.1">
    <property type="nucleotide sequence ID" value="NZ_CP027228.1"/>
</dbReference>
<feature type="transmembrane region" description="Helical" evidence="8">
    <location>
        <begin position="242"/>
        <end position="264"/>
    </location>
</feature>
<dbReference type="InterPro" id="IPR017871">
    <property type="entry name" value="ABC_transporter-like_CS"/>
</dbReference>
<accession>A0A2S0L325</accession>
<dbReference type="PANTHER" id="PTHR43394">
    <property type="entry name" value="ATP-DEPENDENT PERMEASE MDL1, MITOCHONDRIAL"/>
    <property type="match status" value="1"/>
</dbReference>
<dbReference type="SMART" id="SM00382">
    <property type="entry name" value="AAA"/>
    <property type="match status" value="1"/>
</dbReference>
<dbReference type="SUPFAM" id="SSF52540">
    <property type="entry name" value="P-loop containing nucleoside triphosphate hydrolases"/>
    <property type="match status" value="1"/>
</dbReference>